<keyword evidence="1" id="KW-0812">Transmembrane</keyword>
<feature type="transmembrane region" description="Helical" evidence="1">
    <location>
        <begin position="21"/>
        <end position="42"/>
    </location>
</feature>
<organism evidence="3 4">
    <name type="scientific">Cohnella lupini</name>
    <dbReference type="NCBI Taxonomy" id="1294267"/>
    <lineage>
        <taxon>Bacteria</taxon>
        <taxon>Bacillati</taxon>
        <taxon>Bacillota</taxon>
        <taxon>Bacilli</taxon>
        <taxon>Bacillales</taxon>
        <taxon>Paenibacillaceae</taxon>
        <taxon>Cohnella</taxon>
    </lineage>
</organism>
<evidence type="ECO:0000259" key="2">
    <source>
        <dbReference type="Pfam" id="PF16982"/>
    </source>
</evidence>
<protein>
    <submittedName>
        <fullName evidence="3">Putative flagellin with Flp1-like domain</fullName>
    </submittedName>
</protein>
<evidence type="ECO:0000313" key="4">
    <source>
        <dbReference type="Proteomes" id="UP000256869"/>
    </source>
</evidence>
<evidence type="ECO:0000313" key="3">
    <source>
        <dbReference type="EMBL" id="RED63020.1"/>
    </source>
</evidence>
<keyword evidence="1" id="KW-1133">Transmembrane helix</keyword>
<reference evidence="3 4" key="1">
    <citation type="submission" date="2018-07" db="EMBL/GenBank/DDBJ databases">
        <title>Genomic Encyclopedia of Type Strains, Phase III (KMG-III): the genomes of soil and plant-associated and newly described type strains.</title>
        <authorList>
            <person name="Whitman W."/>
        </authorList>
    </citation>
    <scope>NUCLEOTIDE SEQUENCE [LARGE SCALE GENOMIC DNA]</scope>
    <source>
        <strain evidence="3 4">CECT 8236</strain>
    </source>
</reference>
<accession>A0A3D9IML3</accession>
<dbReference type="Proteomes" id="UP000256869">
    <property type="component" value="Unassembled WGS sequence"/>
</dbReference>
<keyword evidence="3" id="KW-0282">Flagellum</keyword>
<dbReference type="RefSeq" id="WP_115992323.1">
    <property type="nucleotide sequence ID" value="NZ_QRDY01000004.1"/>
</dbReference>
<dbReference type="InterPro" id="IPR031564">
    <property type="entry name" value="Flp1-like"/>
</dbReference>
<name>A0A3D9IML3_9BACL</name>
<feature type="domain" description="Putative Flagellin Flp1-like" evidence="2">
    <location>
        <begin position="10"/>
        <end position="54"/>
    </location>
</feature>
<dbReference type="Pfam" id="PF16982">
    <property type="entry name" value="Flp1_like"/>
    <property type="match status" value="1"/>
</dbReference>
<dbReference type="OrthoDB" id="2653725at2"/>
<sequence length="72" mass="8122">MKRLVDGMKRFWKNEQGIGTLEIILIIAVIVIIAVVFKDYIISWVKRLLEGTDEKLDGIDPSADEGIDAPNH</sequence>
<dbReference type="EMBL" id="QRDY01000004">
    <property type="protein sequence ID" value="RED63020.1"/>
    <property type="molecule type" value="Genomic_DNA"/>
</dbReference>
<evidence type="ECO:0000256" key="1">
    <source>
        <dbReference type="SAM" id="Phobius"/>
    </source>
</evidence>
<keyword evidence="3" id="KW-0966">Cell projection</keyword>
<proteinExistence type="predicted"/>
<dbReference type="AlphaFoldDB" id="A0A3D9IML3"/>
<keyword evidence="4" id="KW-1185">Reference proteome</keyword>
<gene>
    <name evidence="3" type="ORF">DFP95_10413</name>
</gene>
<comment type="caution">
    <text evidence="3">The sequence shown here is derived from an EMBL/GenBank/DDBJ whole genome shotgun (WGS) entry which is preliminary data.</text>
</comment>
<keyword evidence="1" id="KW-0472">Membrane</keyword>
<keyword evidence="3" id="KW-0969">Cilium</keyword>